<dbReference type="NCBIfam" id="TIGR00055">
    <property type="entry name" value="uppS"/>
    <property type="match status" value="1"/>
</dbReference>
<dbReference type="EC" id="2.5.1.-" evidence="2"/>
<dbReference type="RefSeq" id="WP_109304551.1">
    <property type="nucleotide sequence ID" value="NZ_BJUF01000001.1"/>
</dbReference>
<comment type="function">
    <text evidence="2">Catalyzes the condensation of isopentenyl diphosphate (IPP) with allylic pyrophosphates generating different type of terpenoids.</text>
</comment>
<dbReference type="GO" id="GO:0008834">
    <property type="term" value="F:ditrans,polycis-undecaprenyl-diphosphate synthase [(2E,6E)-farnesyl-diphosphate specific] activity"/>
    <property type="evidence" value="ECO:0007669"/>
    <property type="project" value="TreeGrafter"/>
</dbReference>
<dbReference type="Proteomes" id="UP000245938">
    <property type="component" value="Unassembled WGS sequence"/>
</dbReference>
<feature type="binding site" evidence="2">
    <location>
        <position position="88"/>
    </location>
    <ligand>
        <name>substrate</name>
    </ligand>
</feature>
<feature type="binding site" evidence="2">
    <location>
        <position position="39"/>
    </location>
    <ligand>
        <name>Mg(2+)</name>
        <dbReference type="ChEBI" id="CHEBI:18420"/>
    </ligand>
</feature>
<dbReference type="CDD" id="cd00475">
    <property type="entry name" value="Cis_IPPS"/>
    <property type="match status" value="1"/>
</dbReference>
<dbReference type="NCBIfam" id="NF011405">
    <property type="entry name" value="PRK14830.1"/>
    <property type="match status" value="1"/>
</dbReference>
<protein>
    <recommendedName>
        <fullName evidence="2">Isoprenyl transferase</fullName>
        <ecNumber evidence="2">2.5.1.-</ecNumber>
    </recommendedName>
</protein>
<feature type="binding site" evidence="2">
    <location>
        <position position="226"/>
    </location>
    <ligand>
        <name>Mg(2+)</name>
        <dbReference type="ChEBI" id="CHEBI:18420"/>
    </ligand>
</feature>
<dbReference type="HAMAP" id="MF_01139">
    <property type="entry name" value="ISPT"/>
    <property type="match status" value="1"/>
</dbReference>
<dbReference type="SUPFAM" id="SSF64005">
    <property type="entry name" value="Undecaprenyl diphosphate synthase"/>
    <property type="match status" value="1"/>
</dbReference>
<dbReference type="GO" id="GO:0000287">
    <property type="term" value="F:magnesium ion binding"/>
    <property type="evidence" value="ECO:0007669"/>
    <property type="project" value="UniProtKB-UniRule"/>
</dbReference>
<dbReference type="GO" id="GO:0016094">
    <property type="term" value="P:polyprenol biosynthetic process"/>
    <property type="evidence" value="ECO:0007669"/>
    <property type="project" value="TreeGrafter"/>
</dbReference>
<dbReference type="EMBL" id="QFVR01000001">
    <property type="protein sequence ID" value="PWI26928.1"/>
    <property type="molecule type" value="Genomic_DNA"/>
</dbReference>
<name>A0A2U3AQU7_9BACL</name>
<evidence type="ECO:0000313" key="3">
    <source>
        <dbReference type="EMBL" id="PWI26928.1"/>
    </source>
</evidence>
<proteinExistence type="inferred from homology"/>
<feature type="binding site" evidence="2">
    <location>
        <position position="207"/>
    </location>
    <ligand>
        <name>substrate</name>
    </ligand>
</feature>
<feature type="active site" evidence="2">
    <location>
        <position position="39"/>
    </location>
</feature>
<dbReference type="FunFam" id="3.40.1180.10:FF:000001">
    <property type="entry name" value="(2E,6E)-farnesyl-diphosphate-specific ditrans,polycis-undecaprenyl-diphosphate synthase"/>
    <property type="match status" value="1"/>
</dbReference>
<feature type="active site" description="Proton acceptor" evidence="2">
    <location>
        <position position="87"/>
    </location>
</feature>
<dbReference type="PROSITE" id="PS01066">
    <property type="entry name" value="UPP_SYNTHASE"/>
    <property type="match status" value="1"/>
</dbReference>
<feature type="binding site" evidence="2">
    <location>
        <begin position="213"/>
        <end position="215"/>
    </location>
    <ligand>
        <name>substrate</name>
    </ligand>
</feature>
<reference evidence="3 4" key="1">
    <citation type="submission" date="2018-05" db="EMBL/GenBank/DDBJ databases">
        <title>Kurthia sibirica genome sequence.</title>
        <authorList>
            <person name="Maclea K.S."/>
            <person name="Goen A.E."/>
        </authorList>
    </citation>
    <scope>NUCLEOTIDE SEQUENCE [LARGE SCALE GENOMIC DNA]</scope>
    <source>
        <strain evidence="3 4">ATCC 49154</strain>
    </source>
</reference>
<dbReference type="InterPro" id="IPR018520">
    <property type="entry name" value="UPP_synth-like_CS"/>
</dbReference>
<dbReference type="GO" id="GO:0030145">
    <property type="term" value="F:manganese ion binding"/>
    <property type="evidence" value="ECO:0007669"/>
    <property type="project" value="TreeGrafter"/>
</dbReference>
<comment type="caution">
    <text evidence="3">The sequence shown here is derived from an EMBL/GenBank/DDBJ whole genome shotgun (WGS) entry which is preliminary data.</text>
</comment>
<dbReference type="OrthoDB" id="4191603at2"/>
<gene>
    <name evidence="3" type="ORF">DEX24_01105</name>
</gene>
<evidence type="ECO:0000256" key="1">
    <source>
        <dbReference type="ARBA" id="ARBA00022679"/>
    </source>
</evidence>
<dbReference type="Gene3D" id="3.40.1180.10">
    <property type="entry name" value="Decaprenyl diphosphate synthase-like"/>
    <property type="match status" value="1"/>
</dbReference>
<keyword evidence="2" id="KW-0460">Magnesium</keyword>
<comment type="similarity">
    <text evidence="2">Belongs to the UPP synthase family.</text>
</comment>
<evidence type="ECO:0000313" key="4">
    <source>
        <dbReference type="Proteomes" id="UP000245938"/>
    </source>
</evidence>
<comment type="cofactor">
    <cofactor evidence="2">
        <name>Mg(2+)</name>
        <dbReference type="ChEBI" id="CHEBI:18420"/>
    </cofactor>
    <text evidence="2">Binds 2 magnesium ions per subunit.</text>
</comment>
<dbReference type="PANTHER" id="PTHR10291">
    <property type="entry name" value="DEHYDRODOLICHYL DIPHOSPHATE SYNTHASE FAMILY MEMBER"/>
    <property type="match status" value="1"/>
</dbReference>
<keyword evidence="2" id="KW-0479">Metal-binding</keyword>
<dbReference type="InterPro" id="IPR036424">
    <property type="entry name" value="UPP_synth-like_sf"/>
</dbReference>
<keyword evidence="4" id="KW-1185">Reference proteome</keyword>
<feature type="binding site" evidence="2">
    <location>
        <position position="52"/>
    </location>
    <ligand>
        <name>substrate</name>
    </ligand>
</feature>
<comment type="subunit">
    <text evidence="2">Homodimer.</text>
</comment>
<feature type="binding site" evidence="2">
    <location>
        <begin position="84"/>
        <end position="86"/>
    </location>
    <ligand>
        <name>substrate</name>
    </ligand>
</feature>
<dbReference type="AlphaFoldDB" id="A0A2U3AQU7"/>
<keyword evidence="1 2" id="KW-0808">Transferase</keyword>
<sequence>MLDKLGWKKSHKVQQQSIQQRMTNLNLEDVPNHIAIIMDGNGRWANKKALPRFVGHREGMQNIRRITRAANSMGVGAITLYAFSTENWKRPSKEVEFLMRLPEEFLTAFIPELMELNIRVEMIGEQEGVPDYTNRAIGKAREETKNNTGMILNFAFNYGGRREIVLAVQQLAQLVQEGTLEPQDIDEDLIAQHLMTSKLPEPDLLIRTSGEIRLSNFLLWQLAYTEFWFTDVHWPEFTAETLLEAVESFQKRNRRYGGLKGE</sequence>
<feature type="binding site" evidence="2">
    <location>
        <position position="90"/>
    </location>
    <ligand>
        <name>substrate</name>
    </ligand>
</feature>
<dbReference type="InterPro" id="IPR001441">
    <property type="entry name" value="UPP_synth-like"/>
</dbReference>
<feature type="binding site" evidence="2">
    <location>
        <begin position="40"/>
        <end position="43"/>
    </location>
    <ligand>
        <name>substrate</name>
    </ligand>
</feature>
<dbReference type="GO" id="GO:0005829">
    <property type="term" value="C:cytosol"/>
    <property type="evidence" value="ECO:0007669"/>
    <property type="project" value="TreeGrafter"/>
</dbReference>
<feature type="binding site" evidence="2">
    <location>
        <position position="56"/>
    </location>
    <ligand>
        <name>substrate</name>
    </ligand>
</feature>
<dbReference type="Pfam" id="PF01255">
    <property type="entry name" value="Prenyltransf"/>
    <property type="match status" value="1"/>
</dbReference>
<feature type="binding site" evidence="2">
    <location>
        <position position="44"/>
    </location>
    <ligand>
        <name>substrate</name>
    </ligand>
</feature>
<accession>A0A2U3AQU7</accession>
<organism evidence="3 4">
    <name type="scientific">Kurthia sibirica</name>
    <dbReference type="NCBI Taxonomy" id="202750"/>
    <lineage>
        <taxon>Bacteria</taxon>
        <taxon>Bacillati</taxon>
        <taxon>Bacillota</taxon>
        <taxon>Bacilli</taxon>
        <taxon>Bacillales</taxon>
        <taxon>Caryophanaceae</taxon>
        <taxon>Kurthia</taxon>
    </lineage>
</organism>
<evidence type="ECO:0000256" key="2">
    <source>
        <dbReference type="HAMAP-Rule" id="MF_01139"/>
    </source>
</evidence>
<dbReference type="PANTHER" id="PTHR10291:SF0">
    <property type="entry name" value="DEHYDRODOLICHYL DIPHOSPHATE SYNTHASE 2"/>
    <property type="match status" value="1"/>
</dbReference>